<dbReference type="GO" id="GO:0005886">
    <property type="term" value="C:plasma membrane"/>
    <property type="evidence" value="ECO:0007669"/>
    <property type="project" value="UniProtKB-SubCell"/>
</dbReference>
<dbReference type="Gene3D" id="1.20.1250.20">
    <property type="entry name" value="MFS general substrate transporter like domains"/>
    <property type="match status" value="1"/>
</dbReference>
<comment type="subcellular location">
    <subcellularLocation>
        <location evidence="1">Cell membrane</location>
        <topology evidence="1">Multi-pass membrane protein</topology>
    </subcellularLocation>
</comment>
<reference evidence="9 10" key="1">
    <citation type="journal article" date="2009" name="Stand. Genomic Sci.">
        <title>Complete genome sequence of Sanguibacter keddieii type strain (ST-74).</title>
        <authorList>
            <person name="Ivanova N."/>
            <person name="Sikorski J."/>
            <person name="Sims D."/>
            <person name="Brettin T."/>
            <person name="Detter J.C."/>
            <person name="Han C."/>
            <person name="Lapidus A."/>
            <person name="Copeland A."/>
            <person name="Glavina Del Rio T."/>
            <person name="Nolan M."/>
            <person name="Chen F."/>
            <person name="Lucas S."/>
            <person name="Tice H."/>
            <person name="Cheng J.F."/>
            <person name="Bruce D."/>
            <person name="Goodwin L."/>
            <person name="Pitluck S."/>
            <person name="Pati A."/>
            <person name="Mavromatis K."/>
            <person name="Chen A."/>
            <person name="Palaniappan K."/>
            <person name="D'haeseleer P."/>
            <person name="Chain P."/>
            <person name="Bristow J."/>
            <person name="Eisen J.A."/>
            <person name="Markowitz V."/>
            <person name="Hugenholtz P."/>
            <person name="Goker M."/>
            <person name="Pukall R."/>
            <person name="Klenk H.P."/>
            <person name="Kyrpides N.C."/>
        </authorList>
    </citation>
    <scope>NUCLEOTIDE SEQUENCE [LARGE SCALE GENOMIC DNA]</scope>
    <source>
        <strain evidence="10">ATCC 51767 / DSM 10542 / NCFB 3025 / ST-74</strain>
    </source>
</reference>
<dbReference type="Gene3D" id="1.20.1720.10">
    <property type="entry name" value="Multidrug resistance protein D"/>
    <property type="match status" value="1"/>
</dbReference>
<name>D1BI95_SANKS</name>
<feature type="transmembrane region" description="Helical" evidence="7">
    <location>
        <begin position="78"/>
        <end position="97"/>
    </location>
</feature>
<feature type="transmembrane region" description="Helical" evidence="7">
    <location>
        <begin position="229"/>
        <end position="246"/>
    </location>
</feature>
<feature type="transmembrane region" description="Helical" evidence="7">
    <location>
        <begin position="49"/>
        <end position="66"/>
    </location>
</feature>
<dbReference type="SUPFAM" id="SSF103473">
    <property type="entry name" value="MFS general substrate transporter"/>
    <property type="match status" value="1"/>
</dbReference>
<dbReference type="EMBL" id="CP001819">
    <property type="protein sequence ID" value="ACZ20069.1"/>
    <property type="molecule type" value="Genomic_DNA"/>
</dbReference>
<evidence type="ECO:0000313" key="10">
    <source>
        <dbReference type="Proteomes" id="UP000000322"/>
    </source>
</evidence>
<dbReference type="KEGG" id="ske:Sked_00960"/>
<keyword evidence="3" id="KW-1003">Cell membrane</keyword>
<feature type="transmembrane region" description="Helical" evidence="7">
    <location>
        <begin position="267"/>
        <end position="287"/>
    </location>
</feature>
<organism evidence="9 10">
    <name type="scientific">Sanguibacter keddieii (strain ATCC 51767 / DSM 10542 / NCFB 3025 / ST-74)</name>
    <dbReference type="NCBI Taxonomy" id="446469"/>
    <lineage>
        <taxon>Bacteria</taxon>
        <taxon>Bacillati</taxon>
        <taxon>Actinomycetota</taxon>
        <taxon>Actinomycetes</taxon>
        <taxon>Micrococcales</taxon>
        <taxon>Sanguibacteraceae</taxon>
        <taxon>Sanguibacter</taxon>
    </lineage>
</organism>
<keyword evidence="6 7" id="KW-0472">Membrane</keyword>
<keyword evidence="10" id="KW-1185">Reference proteome</keyword>
<feature type="transmembrane region" description="Helical" evidence="7">
    <location>
        <begin position="164"/>
        <end position="186"/>
    </location>
</feature>
<dbReference type="InterPro" id="IPR004638">
    <property type="entry name" value="EmrB-like"/>
</dbReference>
<dbReference type="InterPro" id="IPR020846">
    <property type="entry name" value="MFS_dom"/>
</dbReference>
<dbReference type="PROSITE" id="PS50850">
    <property type="entry name" value="MFS"/>
    <property type="match status" value="1"/>
</dbReference>
<dbReference type="NCBIfam" id="TIGR00711">
    <property type="entry name" value="efflux_EmrB"/>
    <property type="match status" value="1"/>
</dbReference>
<keyword evidence="4 7" id="KW-0812">Transmembrane</keyword>
<proteinExistence type="predicted"/>
<evidence type="ECO:0000256" key="5">
    <source>
        <dbReference type="ARBA" id="ARBA00022989"/>
    </source>
</evidence>
<evidence type="ECO:0000256" key="4">
    <source>
        <dbReference type="ARBA" id="ARBA00022692"/>
    </source>
</evidence>
<dbReference type="STRING" id="446469.Sked_00960"/>
<gene>
    <name evidence="9" type="ordered locus">Sked_00960</name>
</gene>
<protein>
    <submittedName>
        <fullName evidence="9">Drug resistance transporter, EmrB/QacA subfamily</fullName>
    </submittedName>
</protein>
<keyword evidence="5 7" id="KW-1133">Transmembrane helix</keyword>
<dbReference type="InterPro" id="IPR011701">
    <property type="entry name" value="MFS"/>
</dbReference>
<dbReference type="PANTHER" id="PTHR42718:SF46">
    <property type="entry name" value="BLR6921 PROTEIN"/>
    <property type="match status" value="1"/>
</dbReference>
<feature type="transmembrane region" description="Helical" evidence="7">
    <location>
        <begin position="355"/>
        <end position="377"/>
    </location>
</feature>
<dbReference type="RefSeq" id="WP_012865138.1">
    <property type="nucleotide sequence ID" value="NC_013521.1"/>
</dbReference>
<feature type="transmembrane region" description="Helical" evidence="7">
    <location>
        <begin position="432"/>
        <end position="455"/>
    </location>
</feature>
<evidence type="ECO:0000256" key="1">
    <source>
        <dbReference type="ARBA" id="ARBA00004651"/>
    </source>
</evidence>
<evidence type="ECO:0000256" key="7">
    <source>
        <dbReference type="SAM" id="Phobius"/>
    </source>
</evidence>
<dbReference type="CDD" id="cd17321">
    <property type="entry name" value="MFS_MMR_MDR_like"/>
    <property type="match status" value="1"/>
</dbReference>
<feature type="transmembrane region" description="Helical" evidence="7">
    <location>
        <begin position="103"/>
        <end position="124"/>
    </location>
</feature>
<evidence type="ECO:0000256" key="2">
    <source>
        <dbReference type="ARBA" id="ARBA00022448"/>
    </source>
</evidence>
<dbReference type="PRINTS" id="PR01036">
    <property type="entry name" value="TCRTETB"/>
</dbReference>
<feature type="transmembrane region" description="Helical" evidence="7">
    <location>
        <begin position="389"/>
        <end position="412"/>
    </location>
</feature>
<sequence>MSSHATRRDWIVLATVALVQLVVVLDGTIVTIALPQAQADLALSDSERSWVVTAYALAFGGLLLLGGRLVNYLGLKKAFMIGIVGFAIASGFGGIVQNGTELIIARGLQGVFAALLAPAALAILTLTFTSGRERNIAFAVFGTVAGVGAAIGLLLGGLLTEYATWRWCLLINVPIAVLIVVVGSVTLQHSPPDREKPIDGWGALLVVLGLGAVVFGLTEAEKSWTSPQVIVSLVLGVLLVVAFVITQTRRANPLLPLRVVTHRVRGTAFSIQAIAGAVMIGSMLYLTLHLQVVLGMKPFEAGLATLPQTVLIMIVAGVGSRYLEAIGPKPFLVLGPVLTGAGLFWLSFITADGGYATHVLPGLALTGVGMGMVFLPLQNVALRGVSPHDAGVAGALSTASMQIGGSVGLAVWTTVAAGATGTAMTLDALVDGYSAVFVGSAGLMVLGAVIALVALPKHDRAAVAAEEKVMVPTGH</sequence>
<keyword evidence="2" id="KW-0813">Transport</keyword>
<feature type="transmembrane region" description="Helical" evidence="7">
    <location>
        <begin position="299"/>
        <end position="319"/>
    </location>
</feature>
<dbReference type="InterPro" id="IPR036259">
    <property type="entry name" value="MFS_trans_sf"/>
</dbReference>
<feature type="domain" description="Major facilitator superfamily (MFS) profile" evidence="8">
    <location>
        <begin position="12"/>
        <end position="459"/>
    </location>
</feature>
<dbReference type="Proteomes" id="UP000000322">
    <property type="component" value="Chromosome"/>
</dbReference>
<dbReference type="HOGENOM" id="CLU_000960_28_2_11"/>
<evidence type="ECO:0000256" key="3">
    <source>
        <dbReference type="ARBA" id="ARBA00022475"/>
    </source>
</evidence>
<feature type="transmembrane region" description="Helical" evidence="7">
    <location>
        <begin position="136"/>
        <end position="158"/>
    </location>
</feature>
<evidence type="ECO:0000256" key="6">
    <source>
        <dbReference type="ARBA" id="ARBA00023136"/>
    </source>
</evidence>
<dbReference type="Pfam" id="PF07690">
    <property type="entry name" value="MFS_1"/>
    <property type="match status" value="1"/>
</dbReference>
<dbReference type="PANTHER" id="PTHR42718">
    <property type="entry name" value="MAJOR FACILITATOR SUPERFAMILY MULTIDRUG TRANSPORTER MFSC"/>
    <property type="match status" value="1"/>
</dbReference>
<dbReference type="AlphaFoldDB" id="D1BI95"/>
<accession>D1BI95</accession>
<feature type="transmembrane region" description="Helical" evidence="7">
    <location>
        <begin position="12"/>
        <end position="37"/>
    </location>
</feature>
<evidence type="ECO:0000259" key="8">
    <source>
        <dbReference type="PROSITE" id="PS50850"/>
    </source>
</evidence>
<dbReference type="GO" id="GO:0022857">
    <property type="term" value="F:transmembrane transporter activity"/>
    <property type="evidence" value="ECO:0007669"/>
    <property type="project" value="InterPro"/>
</dbReference>
<dbReference type="eggNOG" id="COG0477">
    <property type="taxonomic scope" value="Bacteria"/>
</dbReference>
<dbReference type="OrthoDB" id="4080117at2"/>
<evidence type="ECO:0000313" key="9">
    <source>
        <dbReference type="EMBL" id="ACZ20069.1"/>
    </source>
</evidence>
<feature type="transmembrane region" description="Helical" evidence="7">
    <location>
        <begin position="331"/>
        <end position="349"/>
    </location>
</feature>
<feature type="transmembrane region" description="Helical" evidence="7">
    <location>
        <begin position="198"/>
        <end position="217"/>
    </location>
</feature>